<dbReference type="InterPro" id="IPR012292">
    <property type="entry name" value="Globin/Proto"/>
</dbReference>
<accession>A0ABV2AE45</accession>
<gene>
    <name evidence="1" type="ORF">MHBO_000032</name>
</gene>
<dbReference type="InterPro" id="IPR044399">
    <property type="entry name" value="Mb-like_M"/>
</dbReference>
<name>A0ABV2AE45_9EUKA</name>
<evidence type="ECO:0000313" key="1">
    <source>
        <dbReference type="EMBL" id="MES1917998.1"/>
    </source>
</evidence>
<evidence type="ECO:0000313" key="2">
    <source>
        <dbReference type="Proteomes" id="UP001439008"/>
    </source>
</evidence>
<dbReference type="Gene3D" id="1.10.490.10">
    <property type="entry name" value="Globins"/>
    <property type="match status" value="1"/>
</dbReference>
<organism evidence="1 2">
    <name type="scientific">Bonamia ostreae</name>
    <dbReference type="NCBI Taxonomy" id="126728"/>
    <lineage>
        <taxon>Eukaryota</taxon>
        <taxon>Sar</taxon>
        <taxon>Rhizaria</taxon>
        <taxon>Endomyxa</taxon>
        <taxon>Ascetosporea</taxon>
        <taxon>Haplosporida</taxon>
        <taxon>Bonamia</taxon>
    </lineage>
</organism>
<comment type="caution">
    <text evidence="1">The sequence shown here is derived from an EMBL/GenBank/DDBJ whole genome shotgun (WGS) entry which is preliminary data.</text>
</comment>
<dbReference type="EMBL" id="JBDODL010000004">
    <property type="protein sequence ID" value="MES1917998.1"/>
    <property type="molecule type" value="Genomic_DNA"/>
</dbReference>
<dbReference type="CDD" id="cd01040">
    <property type="entry name" value="Mb-like"/>
    <property type="match status" value="1"/>
</dbReference>
<dbReference type="Proteomes" id="UP001439008">
    <property type="component" value="Unassembled WGS sequence"/>
</dbReference>
<protein>
    <submittedName>
        <fullName evidence="1">Uncharacterized protein</fullName>
    </submittedName>
</protein>
<dbReference type="SUPFAM" id="SSF46458">
    <property type="entry name" value="Globin-like"/>
    <property type="match status" value="1"/>
</dbReference>
<proteinExistence type="predicted"/>
<keyword evidence="2" id="KW-1185">Reference proteome</keyword>
<reference evidence="1 2" key="1">
    <citation type="journal article" date="2024" name="BMC Biol.">
        <title>Comparative genomics of Ascetosporea gives new insight into the evolutionary basis for animal parasitism in Rhizaria.</title>
        <authorList>
            <person name="Hiltunen Thoren M."/>
            <person name="Onut-Brannstrom I."/>
            <person name="Alfjorden A."/>
            <person name="Peckova H."/>
            <person name="Swords F."/>
            <person name="Hooper C."/>
            <person name="Holzer A.S."/>
            <person name="Bass D."/>
            <person name="Burki F."/>
        </authorList>
    </citation>
    <scope>NUCLEOTIDE SEQUENCE [LARGE SCALE GENOMIC DNA]</scope>
    <source>
        <strain evidence="1">20-A016</strain>
    </source>
</reference>
<dbReference type="InterPro" id="IPR009050">
    <property type="entry name" value="Globin-like_sf"/>
</dbReference>
<sequence length="116" mass="13789">MAIFNRLIEKNKKYYNSFQSCINGEDPLKQHDLLVSSIQFTISNLKNWEVLKQKLIQTGSRHEEWMPGLKIDIFEDFITSFHKAMIKLFPNYGENGVLENFTILLRLVMRVMEEQY</sequence>